<evidence type="ECO:0000256" key="6">
    <source>
        <dbReference type="ARBA" id="ARBA00023170"/>
    </source>
</evidence>
<keyword evidence="2" id="KW-1003">Cell membrane</keyword>
<evidence type="ECO:0000256" key="5">
    <source>
        <dbReference type="ARBA" id="ARBA00023136"/>
    </source>
</evidence>
<dbReference type="PRINTS" id="PR00237">
    <property type="entry name" value="GPCRRHODOPSN"/>
</dbReference>
<dbReference type="Proteomes" id="UP000749559">
    <property type="component" value="Unassembled WGS sequence"/>
</dbReference>
<dbReference type="CDD" id="cd00637">
    <property type="entry name" value="7tm_classA_rhodopsin-like"/>
    <property type="match status" value="1"/>
</dbReference>
<accession>A0A8J1UYW6</accession>
<evidence type="ECO:0000256" key="3">
    <source>
        <dbReference type="ARBA" id="ARBA00022692"/>
    </source>
</evidence>
<evidence type="ECO:0000313" key="8">
    <source>
        <dbReference type="Proteomes" id="UP000749559"/>
    </source>
</evidence>
<dbReference type="Pfam" id="PF00001">
    <property type="entry name" value="7tm_1"/>
    <property type="match status" value="1"/>
</dbReference>
<organism evidence="7 8">
    <name type="scientific">Owenia fusiformis</name>
    <name type="common">Polychaete worm</name>
    <dbReference type="NCBI Taxonomy" id="6347"/>
    <lineage>
        <taxon>Eukaryota</taxon>
        <taxon>Metazoa</taxon>
        <taxon>Spiralia</taxon>
        <taxon>Lophotrochozoa</taxon>
        <taxon>Annelida</taxon>
        <taxon>Polychaeta</taxon>
        <taxon>Sedentaria</taxon>
        <taxon>Canalipalpata</taxon>
        <taxon>Sabellida</taxon>
        <taxon>Oweniida</taxon>
        <taxon>Oweniidae</taxon>
        <taxon>Owenia</taxon>
    </lineage>
</organism>
<gene>
    <name evidence="7" type="ORF">OFUS_LOCUS24398</name>
</gene>
<dbReference type="PANTHER" id="PTHR24241">
    <property type="entry name" value="NEUROPEPTIDE RECEPTOR-RELATED G-PROTEIN COUPLED RECEPTOR"/>
    <property type="match status" value="1"/>
</dbReference>
<comment type="subcellular location">
    <subcellularLocation>
        <location evidence="1">Cell membrane</location>
        <topology evidence="1">Multi-pass membrane protein</topology>
    </subcellularLocation>
</comment>
<proteinExistence type="predicted"/>
<dbReference type="InterPro" id="IPR017452">
    <property type="entry name" value="GPCR_Rhodpsn_7TM"/>
</dbReference>
<name>A0A8J1UYW6_OWEFU</name>
<comment type="caution">
    <text evidence="7">The sequence shown here is derived from an EMBL/GenBank/DDBJ whole genome shotgun (WGS) entry which is preliminary data.</text>
</comment>
<dbReference type="OrthoDB" id="6117944at2759"/>
<keyword evidence="3" id="KW-0812">Transmembrane</keyword>
<reference evidence="7" key="1">
    <citation type="submission" date="2022-03" db="EMBL/GenBank/DDBJ databases">
        <authorList>
            <person name="Martin C."/>
        </authorList>
    </citation>
    <scope>NUCLEOTIDE SEQUENCE</scope>
</reference>
<evidence type="ECO:0000256" key="1">
    <source>
        <dbReference type="ARBA" id="ARBA00004651"/>
    </source>
</evidence>
<protein>
    <submittedName>
        <fullName evidence="7">Uncharacterized protein</fullName>
    </submittedName>
</protein>
<evidence type="ECO:0000256" key="4">
    <source>
        <dbReference type="ARBA" id="ARBA00022989"/>
    </source>
</evidence>
<evidence type="ECO:0000256" key="2">
    <source>
        <dbReference type="ARBA" id="ARBA00022475"/>
    </source>
</evidence>
<evidence type="ECO:0000313" key="7">
    <source>
        <dbReference type="EMBL" id="CAH1800526.1"/>
    </source>
</evidence>
<keyword evidence="8" id="KW-1185">Reference proteome</keyword>
<dbReference type="GO" id="GO:0005886">
    <property type="term" value="C:plasma membrane"/>
    <property type="evidence" value="ECO:0007669"/>
    <property type="project" value="UniProtKB-SubCell"/>
</dbReference>
<sequence length="392" mass="44880">MPDMWDTSRTAMGINDIVDNTSESLKLLESEYRFETRGSNLTFSTLDALENGIYAVGNTTGAMDALKFNATANGTGSSTAPMSFHFGNGELVRLISISTILCFLATMANLISVISICHIPGRLTANQLLFLNLSITDILAAFFTYTEALSMVTFYWVDISLNFSFYLRYMGYILFVWFYCTSALTLLIFAICRYVAIYRPIGYTDVFTVKKIGVALIMIWIISAMLSLPGMCFFFDYNTKHVACELWNYFWPCAILLSPIVTLFLYIRVSRYLRTRSARWRSEHGADENYHAFLTTIMLMVTLTLSLLPYIIFRLARYRKNMSTIYYDFVYFLPFINFATDPVIYGLRTKNIRVGYSKLSERICKCTCAGLRRHTNYNEARRSSPTENTTTI</sequence>
<keyword evidence="5" id="KW-0472">Membrane</keyword>
<dbReference type="AlphaFoldDB" id="A0A8J1UYW6"/>
<dbReference type="PROSITE" id="PS50262">
    <property type="entry name" value="G_PROTEIN_RECEP_F1_2"/>
    <property type="match status" value="1"/>
</dbReference>
<keyword evidence="4" id="KW-1133">Transmembrane helix</keyword>
<dbReference type="GO" id="GO:0004930">
    <property type="term" value="F:G protein-coupled receptor activity"/>
    <property type="evidence" value="ECO:0007669"/>
    <property type="project" value="InterPro"/>
</dbReference>
<dbReference type="Gene3D" id="1.20.1070.10">
    <property type="entry name" value="Rhodopsin 7-helix transmembrane proteins"/>
    <property type="match status" value="1"/>
</dbReference>
<dbReference type="InterPro" id="IPR000276">
    <property type="entry name" value="GPCR_Rhodpsn"/>
</dbReference>
<keyword evidence="6" id="KW-0675">Receptor</keyword>
<dbReference type="SUPFAM" id="SSF81321">
    <property type="entry name" value="Family A G protein-coupled receptor-like"/>
    <property type="match status" value="1"/>
</dbReference>
<dbReference type="EMBL" id="CAIIXF020000012">
    <property type="protein sequence ID" value="CAH1800526.1"/>
    <property type="molecule type" value="Genomic_DNA"/>
</dbReference>